<dbReference type="Proteomes" id="UP000694567">
    <property type="component" value="Unplaced"/>
</dbReference>
<evidence type="ECO:0000313" key="4">
    <source>
        <dbReference type="Proteomes" id="UP000694567"/>
    </source>
</evidence>
<sequence>EFCIKLLSKNTAESSSLMLVLEELKKSYTSMRMKIKMGVPLSALPPLSVEMKVFQVSSSYVPCCVKNEEGNEYWFDAKEDLTVADFSVTAEEMKKQQEKQDMVDLRGEVVCFKLPYLIMVFGDLRSHFQKYWISDPIICVDSGNYRYAFLCFKDTNKAKLAVEEMNQKKIKGKPVSVELVNNSSDNKSLVSQILTNKLWHEIQPVDNSRRNDQDKTLASASSSVKAPDATSDTGENFLQKTCASFSTNSYDAFISPDTLNLSSFNKVMKNLQEIHPETSRDKILNALLEVRRNNQGILSGLSISSIVEWASVILRKSTPSCGLEKHCK</sequence>
<dbReference type="InterPro" id="IPR012677">
    <property type="entry name" value="Nucleotide-bd_a/b_plait_sf"/>
</dbReference>
<dbReference type="AlphaFoldDB" id="A0A8C0E878"/>
<proteinExistence type="predicted"/>
<dbReference type="Gene3D" id="3.30.70.330">
    <property type="match status" value="1"/>
</dbReference>
<dbReference type="InterPro" id="IPR056870">
    <property type="entry name" value="TTC3/DZIP3/RBM44-like_helical"/>
</dbReference>
<name>A0A8C0E878_BUBBB</name>
<evidence type="ECO:0000256" key="1">
    <source>
        <dbReference type="SAM" id="MobiDB-lite"/>
    </source>
</evidence>
<reference evidence="3" key="2">
    <citation type="submission" date="2025-09" db="UniProtKB">
        <authorList>
            <consortium name="Ensembl"/>
        </authorList>
    </citation>
    <scope>IDENTIFICATION</scope>
</reference>
<feature type="region of interest" description="Disordered" evidence="1">
    <location>
        <begin position="205"/>
        <end position="233"/>
    </location>
</feature>
<dbReference type="SUPFAM" id="SSF54928">
    <property type="entry name" value="RNA-binding domain, RBD"/>
    <property type="match status" value="1"/>
</dbReference>
<feature type="domain" description="TTC3/DZIP3/RBM44-like helical" evidence="2">
    <location>
        <begin position="263"/>
        <end position="308"/>
    </location>
</feature>
<reference evidence="3" key="1">
    <citation type="submission" date="2025-08" db="UniProtKB">
        <authorList>
            <consortium name="Ensembl"/>
        </authorList>
    </citation>
    <scope>IDENTIFICATION</scope>
</reference>
<dbReference type="Pfam" id="PF24905">
    <property type="entry name" value="TTC3_9th"/>
    <property type="match status" value="1"/>
</dbReference>
<organism evidence="3 4">
    <name type="scientific">Bubo bubo</name>
    <name type="common">Eurasian eagle-owl</name>
    <name type="synonym">Strix bubo</name>
    <dbReference type="NCBI Taxonomy" id="30461"/>
    <lineage>
        <taxon>Eukaryota</taxon>
        <taxon>Metazoa</taxon>
        <taxon>Chordata</taxon>
        <taxon>Craniata</taxon>
        <taxon>Vertebrata</taxon>
        <taxon>Euteleostomi</taxon>
        <taxon>Archelosauria</taxon>
        <taxon>Archosauria</taxon>
        <taxon>Dinosauria</taxon>
        <taxon>Saurischia</taxon>
        <taxon>Theropoda</taxon>
        <taxon>Coelurosauria</taxon>
        <taxon>Aves</taxon>
        <taxon>Neognathae</taxon>
        <taxon>Neoaves</taxon>
        <taxon>Telluraves</taxon>
        <taxon>Strigiformes</taxon>
        <taxon>Strigidae</taxon>
        <taxon>Bubo</taxon>
    </lineage>
</organism>
<protein>
    <recommendedName>
        <fullName evidence="2">TTC3/DZIP3/RBM44-like helical domain-containing protein</fullName>
    </recommendedName>
</protein>
<evidence type="ECO:0000313" key="3">
    <source>
        <dbReference type="Ensembl" id="ENSBOBP00000000112.1"/>
    </source>
</evidence>
<feature type="compositionally biased region" description="Polar residues" evidence="1">
    <location>
        <begin position="216"/>
        <end position="233"/>
    </location>
</feature>
<dbReference type="Ensembl" id="ENSBOBT00000000113.1">
    <property type="protein sequence ID" value="ENSBOBP00000000112.1"/>
    <property type="gene ID" value="ENSBOBG00000000108.1"/>
</dbReference>
<accession>A0A8C0E878</accession>
<dbReference type="GO" id="GO:0003676">
    <property type="term" value="F:nucleic acid binding"/>
    <property type="evidence" value="ECO:0007669"/>
    <property type="project" value="InterPro"/>
</dbReference>
<dbReference type="PANTHER" id="PTHR17550">
    <property type="entry name" value="E3 UBIQUITIN-PROTEIN LIGASE TTC3"/>
    <property type="match status" value="1"/>
</dbReference>
<dbReference type="InterPro" id="IPR035979">
    <property type="entry name" value="RBD_domain_sf"/>
</dbReference>
<dbReference type="PANTHER" id="PTHR17550:SF7">
    <property type="entry name" value="RNA-BINDING PROTEIN 44"/>
    <property type="match status" value="1"/>
</dbReference>
<keyword evidence="4" id="KW-1185">Reference proteome</keyword>
<evidence type="ECO:0000259" key="2">
    <source>
        <dbReference type="Pfam" id="PF24905"/>
    </source>
</evidence>